<organism evidence="2">
    <name type="scientific">Bionectria ochroleuca</name>
    <name type="common">Gliocladium roseum</name>
    <dbReference type="NCBI Taxonomy" id="29856"/>
    <lineage>
        <taxon>Eukaryota</taxon>
        <taxon>Fungi</taxon>
        <taxon>Dikarya</taxon>
        <taxon>Ascomycota</taxon>
        <taxon>Pezizomycotina</taxon>
        <taxon>Sordariomycetes</taxon>
        <taxon>Hypocreomycetidae</taxon>
        <taxon>Hypocreales</taxon>
        <taxon>Bionectriaceae</taxon>
        <taxon>Clonostachys</taxon>
    </lineage>
</organism>
<feature type="region of interest" description="Disordered" evidence="1">
    <location>
        <begin position="140"/>
        <end position="161"/>
    </location>
</feature>
<dbReference type="EMBL" id="CDPU01000003">
    <property type="protein sequence ID" value="CEO45580.1"/>
    <property type="molecule type" value="Genomic_DNA"/>
</dbReference>
<reference evidence="2" key="1">
    <citation type="submission" date="2015-01" db="EMBL/GenBank/DDBJ databases">
        <authorList>
            <person name="Durling Mikael"/>
        </authorList>
    </citation>
    <scope>NUCLEOTIDE SEQUENCE</scope>
</reference>
<proteinExistence type="predicted"/>
<accession>A0A0B7JSB4</accession>
<feature type="compositionally biased region" description="Low complexity" evidence="1">
    <location>
        <begin position="7"/>
        <end position="20"/>
    </location>
</feature>
<evidence type="ECO:0000256" key="1">
    <source>
        <dbReference type="SAM" id="MobiDB-lite"/>
    </source>
</evidence>
<evidence type="ECO:0000313" key="2">
    <source>
        <dbReference type="EMBL" id="CEO45580.1"/>
    </source>
</evidence>
<feature type="region of interest" description="Disordered" evidence="1">
    <location>
        <begin position="1"/>
        <end position="20"/>
    </location>
</feature>
<name>A0A0B7JSB4_BIOOC</name>
<gene>
    <name evidence="2" type="ORF">BN869_000001635_1</name>
</gene>
<protein>
    <submittedName>
        <fullName evidence="2">Uncharacterized protein</fullName>
    </submittedName>
</protein>
<sequence length="308" mass="34876">MDPNTPSRSGSVASQAGSQAAMSVVTDPTTISSIGSEKPPLVKFQTAQILAQTIDATEGDVLYVQDVTPQVYDILDKYRESQGRKFRFKRFYPQQSLLIITIPTEYHEYMHRRLDHLITRQIDDMGLDWYQGGGATYKKRHGGISSGEGDSTGRPVGPENRDWPTLVIEAGYSQSLEALRREMQWWFSESNHQVKIVLLVKMYLPSRREIIIEKWRERLAGRHSGTMTLRAIGGDSGLRPYLDQTINIARAPDANPVLPESYRVTRGALRLEFADLFDRQPREGEGDVIIQVQDLRRIAAILGNSRHH</sequence>
<dbReference type="AlphaFoldDB" id="A0A0B7JSB4"/>